<comment type="similarity">
    <text evidence="1">Belongs to the aldehyde dehydrogenase family.</text>
</comment>
<proteinExistence type="inferred from homology"/>
<keyword evidence="5" id="KW-1185">Reference proteome</keyword>
<evidence type="ECO:0000256" key="1">
    <source>
        <dbReference type="ARBA" id="ARBA00009986"/>
    </source>
</evidence>
<dbReference type="Proteomes" id="UP001595904">
    <property type="component" value="Unassembled WGS sequence"/>
</dbReference>
<evidence type="ECO:0000259" key="3">
    <source>
        <dbReference type="Pfam" id="PF00171"/>
    </source>
</evidence>
<dbReference type="PANTHER" id="PTHR42804">
    <property type="entry name" value="ALDEHYDE DEHYDROGENASE"/>
    <property type="match status" value="1"/>
</dbReference>
<keyword evidence="2" id="KW-0560">Oxidoreductase</keyword>
<dbReference type="InterPro" id="IPR016163">
    <property type="entry name" value="Ald_DH_C"/>
</dbReference>
<dbReference type="Gene3D" id="3.40.605.10">
    <property type="entry name" value="Aldehyde Dehydrogenase, Chain A, domain 1"/>
    <property type="match status" value="1"/>
</dbReference>
<reference evidence="5" key="1">
    <citation type="journal article" date="2019" name="Int. J. Syst. Evol. Microbiol.">
        <title>The Global Catalogue of Microorganisms (GCM) 10K type strain sequencing project: providing services to taxonomists for standard genome sequencing and annotation.</title>
        <authorList>
            <consortium name="The Broad Institute Genomics Platform"/>
            <consortium name="The Broad Institute Genome Sequencing Center for Infectious Disease"/>
            <person name="Wu L."/>
            <person name="Ma J."/>
        </authorList>
    </citation>
    <scope>NUCLEOTIDE SEQUENCE [LARGE SCALE GENOMIC DNA]</scope>
    <source>
        <strain evidence="5">CGMCC 1.10759</strain>
    </source>
</reference>
<comment type="caution">
    <text evidence="4">The sequence shown here is derived from an EMBL/GenBank/DDBJ whole genome shotgun (WGS) entry which is preliminary data.</text>
</comment>
<protein>
    <submittedName>
        <fullName evidence="4">Aldehyde dehydrogenase family protein</fullName>
    </submittedName>
</protein>
<name>A0ABV8SWH5_9GAMM</name>
<evidence type="ECO:0000256" key="2">
    <source>
        <dbReference type="ARBA" id="ARBA00023002"/>
    </source>
</evidence>
<gene>
    <name evidence="4" type="ORF">ACFPN2_23025</name>
</gene>
<dbReference type="InterPro" id="IPR015590">
    <property type="entry name" value="Aldehyde_DH_dom"/>
</dbReference>
<dbReference type="Gene3D" id="3.40.309.10">
    <property type="entry name" value="Aldehyde Dehydrogenase, Chain A, domain 2"/>
    <property type="match status" value="1"/>
</dbReference>
<dbReference type="EMBL" id="JBHSDU010000014">
    <property type="protein sequence ID" value="MFC4311974.1"/>
    <property type="molecule type" value="Genomic_DNA"/>
</dbReference>
<organism evidence="4 5">
    <name type="scientific">Steroidobacter flavus</name>
    <dbReference type="NCBI Taxonomy" id="1842136"/>
    <lineage>
        <taxon>Bacteria</taxon>
        <taxon>Pseudomonadati</taxon>
        <taxon>Pseudomonadota</taxon>
        <taxon>Gammaproteobacteria</taxon>
        <taxon>Steroidobacterales</taxon>
        <taxon>Steroidobacteraceae</taxon>
        <taxon>Steroidobacter</taxon>
    </lineage>
</organism>
<dbReference type="PANTHER" id="PTHR42804:SF1">
    <property type="entry name" value="ALDEHYDE DEHYDROGENASE-RELATED"/>
    <property type="match status" value="1"/>
</dbReference>
<sequence>MREYLGFYIDGGWVEPARPETLDVINPANGNVAGRISMGSAADVDRAVQAARRAFVSWSRTSRAERIEAFERVIEEYRRRHDELADAITEEMGAPISLARQAQARSGLAHLEAGLAVLRNFTFEQTRGTTRIVKEPIGVCGLITPWNWPMNQIACKVAPALATGCTIVLKPSEVAPFSACLFAEILHAARIPAGVFNLVNGAGATVGAAIASHPGVDMVSFTGSTRAGVEVAKAAAPGVKRVAQELGGKSPNIILDDADLEKAVTAGVKHVMGNSGQSCNAASRMLVPAEKLDEVTAIAKRVAEAIRVGDPRSGADMGPVVSPAHWQKIQELIASGIEEGAALVTGGLGRPEGLDAGCYVKPTIFAHVKNDMRIAREEIFGPVLSIISYSSVDEAIEIGNDTEYGLAAYIWGADMARVGAVAAELRAGRVSINGAGGDLLAPFGGYKKSGNGREWGEYGFNEFLEVKAVLGCEE</sequence>
<evidence type="ECO:0000313" key="4">
    <source>
        <dbReference type="EMBL" id="MFC4311974.1"/>
    </source>
</evidence>
<dbReference type="InterPro" id="IPR016161">
    <property type="entry name" value="Ald_DH/histidinol_DH"/>
</dbReference>
<dbReference type="InterPro" id="IPR016162">
    <property type="entry name" value="Ald_DH_N"/>
</dbReference>
<feature type="domain" description="Aldehyde dehydrogenase" evidence="3">
    <location>
        <begin position="13"/>
        <end position="469"/>
    </location>
</feature>
<accession>A0ABV8SWH5</accession>
<dbReference type="SUPFAM" id="SSF53720">
    <property type="entry name" value="ALDH-like"/>
    <property type="match status" value="1"/>
</dbReference>
<dbReference type="CDD" id="cd07138">
    <property type="entry name" value="ALDH_CddD_SSP0762"/>
    <property type="match status" value="1"/>
</dbReference>
<dbReference type="RefSeq" id="WP_380600984.1">
    <property type="nucleotide sequence ID" value="NZ_JBHSDU010000014.1"/>
</dbReference>
<dbReference type="Pfam" id="PF00171">
    <property type="entry name" value="Aldedh"/>
    <property type="match status" value="1"/>
</dbReference>
<evidence type="ECO:0000313" key="5">
    <source>
        <dbReference type="Proteomes" id="UP001595904"/>
    </source>
</evidence>